<feature type="transmembrane region" description="Helical" evidence="9">
    <location>
        <begin position="123"/>
        <end position="140"/>
    </location>
</feature>
<dbReference type="STRING" id="112413.SAMN05421854_104118"/>
<reference evidence="10 11" key="1">
    <citation type="submission" date="2016-10" db="EMBL/GenBank/DDBJ databases">
        <authorList>
            <person name="de Groot N.N."/>
        </authorList>
    </citation>
    <scope>NUCLEOTIDE SEQUENCE [LARGE SCALE GENOMIC DNA]</scope>
    <source>
        <strain evidence="10 11">DSM 44637</strain>
    </source>
</reference>
<dbReference type="SUPFAM" id="SSF81345">
    <property type="entry name" value="ABC transporter involved in vitamin B12 uptake, BtuC"/>
    <property type="match status" value="1"/>
</dbReference>
<evidence type="ECO:0000256" key="5">
    <source>
        <dbReference type="ARBA" id="ARBA00022692"/>
    </source>
</evidence>
<dbReference type="Gene3D" id="1.10.3470.10">
    <property type="entry name" value="ABC transporter involved in vitamin B12 uptake, BtuC"/>
    <property type="match status" value="1"/>
</dbReference>
<dbReference type="InterPro" id="IPR037294">
    <property type="entry name" value="ABC_BtuC-like"/>
</dbReference>
<evidence type="ECO:0000256" key="6">
    <source>
        <dbReference type="ARBA" id="ARBA00022989"/>
    </source>
</evidence>
<feature type="transmembrane region" description="Helical" evidence="9">
    <location>
        <begin position="371"/>
        <end position="389"/>
    </location>
</feature>
<evidence type="ECO:0000256" key="7">
    <source>
        <dbReference type="ARBA" id="ARBA00023136"/>
    </source>
</evidence>
<dbReference type="PANTHER" id="PTHR30472">
    <property type="entry name" value="FERRIC ENTEROBACTIN TRANSPORT SYSTEM PERMEASE PROTEIN"/>
    <property type="match status" value="1"/>
</dbReference>
<keyword evidence="4" id="KW-1003">Cell membrane</keyword>
<keyword evidence="6 9" id="KW-1133">Transmembrane helix</keyword>
<proteinExistence type="inferred from homology"/>
<evidence type="ECO:0000256" key="8">
    <source>
        <dbReference type="SAM" id="MobiDB-lite"/>
    </source>
</evidence>
<protein>
    <submittedName>
        <fullName evidence="10">Iron complex transport system permease protein</fullName>
    </submittedName>
</protein>
<feature type="transmembrane region" description="Helical" evidence="9">
    <location>
        <begin position="63"/>
        <end position="86"/>
    </location>
</feature>
<dbReference type="CDD" id="cd06550">
    <property type="entry name" value="TM_ABC_iron-siderophores_like"/>
    <property type="match status" value="1"/>
</dbReference>
<feature type="transmembrane region" description="Helical" evidence="9">
    <location>
        <begin position="301"/>
        <end position="331"/>
    </location>
</feature>
<evidence type="ECO:0000256" key="1">
    <source>
        <dbReference type="ARBA" id="ARBA00004651"/>
    </source>
</evidence>
<accession>A0A1I5MSJ0</accession>
<dbReference type="FunFam" id="1.10.3470.10:FF:000001">
    <property type="entry name" value="Vitamin B12 ABC transporter permease BtuC"/>
    <property type="match status" value="1"/>
</dbReference>
<feature type="region of interest" description="Disordered" evidence="8">
    <location>
        <begin position="1"/>
        <end position="48"/>
    </location>
</feature>
<dbReference type="Pfam" id="PF01032">
    <property type="entry name" value="FecCD"/>
    <property type="match status" value="1"/>
</dbReference>
<organism evidence="10 11">
    <name type="scientific">Amycolatopsis rubida</name>
    <dbReference type="NCBI Taxonomy" id="112413"/>
    <lineage>
        <taxon>Bacteria</taxon>
        <taxon>Bacillati</taxon>
        <taxon>Actinomycetota</taxon>
        <taxon>Actinomycetes</taxon>
        <taxon>Pseudonocardiales</taxon>
        <taxon>Pseudonocardiaceae</taxon>
        <taxon>Amycolatopsis</taxon>
    </lineage>
</organism>
<comment type="subcellular location">
    <subcellularLocation>
        <location evidence="1">Cell membrane</location>
        <topology evidence="1">Multi-pass membrane protein</topology>
    </subcellularLocation>
</comment>
<feature type="transmembrane region" description="Helical" evidence="9">
    <location>
        <begin position="262"/>
        <end position="281"/>
    </location>
</feature>
<dbReference type="InterPro" id="IPR000522">
    <property type="entry name" value="ABC_transptr_permease_BtuC"/>
</dbReference>
<comment type="similarity">
    <text evidence="2">Belongs to the binding-protein-dependent transport system permease family. FecCD subfamily.</text>
</comment>
<gene>
    <name evidence="10" type="ORF">SAMN05421854_104118</name>
</gene>
<name>A0A1I5MSJ0_9PSEU</name>
<dbReference type="AlphaFoldDB" id="A0A1I5MSJ0"/>
<feature type="transmembrane region" description="Helical" evidence="9">
    <location>
        <begin position="178"/>
        <end position="199"/>
    </location>
</feature>
<feature type="transmembrane region" description="Helical" evidence="9">
    <location>
        <begin position="152"/>
        <end position="172"/>
    </location>
</feature>
<feature type="transmembrane region" description="Helical" evidence="9">
    <location>
        <begin position="343"/>
        <end position="365"/>
    </location>
</feature>
<dbReference type="GO" id="GO:0022857">
    <property type="term" value="F:transmembrane transporter activity"/>
    <property type="evidence" value="ECO:0007669"/>
    <property type="project" value="InterPro"/>
</dbReference>
<dbReference type="EMBL" id="FOWC01000004">
    <property type="protein sequence ID" value="SFP11956.1"/>
    <property type="molecule type" value="Genomic_DNA"/>
</dbReference>
<dbReference type="GO" id="GO:0033214">
    <property type="term" value="P:siderophore-iron import into cell"/>
    <property type="evidence" value="ECO:0007669"/>
    <property type="project" value="TreeGrafter"/>
</dbReference>
<keyword evidence="5 9" id="KW-0812">Transmembrane</keyword>
<evidence type="ECO:0000256" key="4">
    <source>
        <dbReference type="ARBA" id="ARBA00022475"/>
    </source>
</evidence>
<evidence type="ECO:0000256" key="2">
    <source>
        <dbReference type="ARBA" id="ARBA00007935"/>
    </source>
</evidence>
<sequence>MLPRFGEPESQQAVLPRTGESLSERTASPRIGESPRQQAASPLSGEPQVGTVAVQRRRPLTPVLLGLGVALLGSIVIAVGIGTVAVPVTHTWAFLRAGLFGGTISPDEIGEYRIIWDLRLPRVLLAVVVGAGLSTVGVAIQAMVRNALAEPYVLGISSGASVGATAVTLFGVFASLGIYALSAGAFVAALAATLIVYLVARTRQGLTPLRLVLTGTTLSYGFFAITTVIVFQAPNGEAARSALFWLLGSLAGANWGTLPIAAIVVVGGVLLLLALSGRLNALAMGDEAATTLGVDVGKLRVLLFIVCAAMTGVLVAVSGAIGFVGLVLPHLVRLVVGADHRRVLAVAPLAGAVFLVWVDVAARVLAAPEELPIGVLTAAVGVPAFLLLMRRRAYVFGGA</sequence>
<evidence type="ECO:0000256" key="3">
    <source>
        <dbReference type="ARBA" id="ARBA00022448"/>
    </source>
</evidence>
<evidence type="ECO:0000313" key="11">
    <source>
        <dbReference type="Proteomes" id="UP000199137"/>
    </source>
</evidence>
<evidence type="ECO:0000256" key="9">
    <source>
        <dbReference type="SAM" id="Phobius"/>
    </source>
</evidence>
<dbReference type="Proteomes" id="UP000199137">
    <property type="component" value="Unassembled WGS sequence"/>
</dbReference>
<keyword evidence="7 9" id="KW-0472">Membrane</keyword>
<evidence type="ECO:0000313" key="10">
    <source>
        <dbReference type="EMBL" id="SFP11956.1"/>
    </source>
</evidence>
<dbReference type="PANTHER" id="PTHR30472:SF67">
    <property type="entry name" value="PERMEASE OF ABC TRANSPORTER-RELATED"/>
    <property type="match status" value="1"/>
</dbReference>
<keyword evidence="3" id="KW-0813">Transport</keyword>
<feature type="transmembrane region" description="Helical" evidence="9">
    <location>
        <begin position="211"/>
        <end position="232"/>
    </location>
</feature>
<dbReference type="GO" id="GO:0005886">
    <property type="term" value="C:plasma membrane"/>
    <property type="evidence" value="ECO:0007669"/>
    <property type="project" value="UniProtKB-SubCell"/>
</dbReference>